<dbReference type="AlphaFoldDB" id="A0A6C0G4G4"/>
<dbReference type="Proteomes" id="UP000476064">
    <property type="component" value="Chromosome"/>
</dbReference>
<dbReference type="KEGG" id="plyc:GXP70_25860"/>
<organism evidence="1 2">
    <name type="scientific">Paenibacillus lycopersici</name>
    <dbReference type="NCBI Taxonomy" id="2704462"/>
    <lineage>
        <taxon>Bacteria</taxon>
        <taxon>Bacillati</taxon>
        <taxon>Bacillota</taxon>
        <taxon>Bacilli</taxon>
        <taxon>Bacillales</taxon>
        <taxon>Paenibacillaceae</taxon>
        <taxon>Paenibacillus</taxon>
    </lineage>
</organism>
<dbReference type="EMBL" id="CP048209">
    <property type="protein sequence ID" value="QHT63053.1"/>
    <property type="molecule type" value="Genomic_DNA"/>
</dbReference>
<accession>A0A6C0G4G4</accession>
<evidence type="ECO:0000313" key="1">
    <source>
        <dbReference type="EMBL" id="QHT63053.1"/>
    </source>
</evidence>
<dbReference type="InterPro" id="IPR027417">
    <property type="entry name" value="P-loop_NTPase"/>
</dbReference>
<protein>
    <submittedName>
        <fullName evidence="1">AAA family ATPase</fullName>
    </submittedName>
</protein>
<gene>
    <name evidence="1" type="ORF">GXP70_25860</name>
</gene>
<name>A0A6C0G4G4_9BACL</name>
<sequence>MNEKKPMIYLISGPPGAGKSTTSRALAERLGMSALIDGDDVYHMVIGGARRPWESPFHIRLMWRNIAALAHGFIESGHDVVINYVVFREDIGLFIEALGGLADETAMKFILLVADEDELRRRDAERKPEHRMGERCGIVLHELLADGPSEASILDTSALSLEQTVDAIIASGRFALGSSLR</sequence>
<proteinExistence type="predicted"/>
<dbReference type="SUPFAM" id="SSF52540">
    <property type="entry name" value="P-loop containing nucleoside triphosphate hydrolases"/>
    <property type="match status" value="1"/>
</dbReference>
<reference evidence="1 2" key="1">
    <citation type="submission" date="2020-01" db="EMBL/GenBank/DDBJ databases">
        <title>Paenibacillus sp. nov., isolated from tomato rhizosphere.</title>
        <authorList>
            <person name="Weon H.-Y."/>
            <person name="Lee S.A."/>
        </authorList>
    </citation>
    <scope>NUCLEOTIDE SEQUENCE [LARGE SCALE GENOMIC DNA]</scope>
    <source>
        <strain evidence="1 2">12200R-189</strain>
    </source>
</reference>
<keyword evidence="2" id="KW-1185">Reference proteome</keyword>
<dbReference type="RefSeq" id="WP_162359483.1">
    <property type="nucleotide sequence ID" value="NZ_CP048209.1"/>
</dbReference>
<dbReference type="Pfam" id="PF13671">
    <property type="entry name" value="AAA_33"/>
    <property type="match status" value="1"/>
</dbReference>
<evidence type="ECO:0000313" key="2">
    <source>
        <dbReference type="Proteomes" id="UP000476064"/>
    </source>
</evidence>
<dbReference type="Gene3D" id="3.40.50.300">
    <property type="entry name" value="P-loop containing nucleotide triphosphate hydrolases"/>
    <property type="match status" value="1"/>
</dbReference>